<evidence type="ECO:0000313" key="3">
    <source>
        <dbReference type="Proteomes" id="UP000294325"/>
    </source>
</evidence>
<protein>
    <submittedName>
        <fullName evidence="2">DUF4277 domain-containing protein</fullName>
    </submittedName>
</protein>
<feature type="domain" description="DUF4277" evidence="1">
    <location>
        <begin position="6"/>
        <end position="33"/>
    </location>
</feature>
<gene>
    <name evidence="2" type="ORF">E3U44_11585</name>
</gene>
<accession>A0A4P7BYE3</accession>
<proteinExistence type="predicted"/>
<dbReference type="InterPro" id="IPR025457">
    <property type="entry name" value="DUF4277"/>
</dbReference>
<evidence type="ECO:0000313" key="2">
    <source>
        <dbReference type="EMBL" id="QBQ55081.1"/>
    </source>
</evidence>
<name>A0A4P7BYE3_9GAMM</name>
<reference evidence="2 3" key="1">
    <citation type="submission" date="2019-03" db="EMBL/GenBank/DDBJ databases">
        <title>The genome sequence of Nitrosococcus wardiae strain D1FHST reveals the archetypal metabolic capacity of ammonia-oxidizing Gammaproteobacteria.</title>
        <authorList>
            <person name="Wang L."/>
            <person name="Lim C.K."/>
            <person name="Hanson T.E."/>
            <person name="Dang H."/>
            <person name="Klotz M.G."/>
        </authorList>
    </citation>
    <scope>NUCLEOTIDE SEQUENCE [LARGE SCALE GENOMIC DNA]</scope>
    <source>
        <strain evidence="2 3">D1FHS</strain>
    </source>
</reference>
<dbReference type="KEGG" id="nwr:E3U44_11585"/>
<dbReference type="AlphaFoldDB" id="A0A4P7BYE3"/>
<dbReference type="EMBL" id="CP038033">
    <property type="protein sequence ID" value="QBQ55081.1"/>
    <property type="molecule type" value="Genomic_DNA"/>
</dbReference>
<keyword evidence="3" id="KW-1185">Reference proteome</keyword>
<evidence type="ECO:0000259" key="1">
    <source>
        <dbReference type="Pfam" id="PF14104"/>
    </source>
</evidence>
<dbReference type="Proteomes" id="UP000294325">
    <property type="component" value="Chromosome"/>
</dbReference>
<organism evidence="2 3">
    <name type="scientific">Nitrosococcus wardiae</name>
    <dbReference type="NCBI Taxonomy" id="1814290"/>
    <lineage>
        <taxon>Bacteria</taxon>
        <taxon>Pseudomonadati</taxon>
        <taxon>Pseudomonadota</taxon>
        <taxon>Gammaproteobacteria</taxon>
        <taxon>Chromatiales</taxon>
        <taxon>Chromatiaceae</taxon>
        <taxon>Nitrosococcus</taxon>
    </lineage>
</organism>
<sequence>MDTNYETKTIEHVGLVAGMFDELGVGELLDIVVTINRI</sequence>
<dbReference type="RefSeq" id="WP_134358349.1">
    <property type="nucleotide sequence ID" value="NZ_CP038033.1"/>
</dbReference>
<dbReference type="Pfam" id="PF14104">
    <property type="entry name" value="DUF4277"/>
    <property type="match status" value="1"/>
</dbReference>